<accession>A0A388SGL7</accession>
<keyword evidence="7" id="KW-1185">Reference proteome</keyword>
<gene>
    <name evidence="6" type="ORF">MESMUL_19630</name>
</gene>
<name>A0A388SGL7_9BURK</name>
<dbReference type="Gene3D" id="2.40.40.20">
    <property type="match status" value="1"/>
</dbReference>
<dbReference type="GO" id="GO:0016491">
    <property type="term" value="F:oxidoreductase activity"/>
    <property type="evidence" value="ECO:0007669"/>
    <property type="project" value="UniProtKB-KW"/>
</dbReference>
<dbReference type="InterPro" id="IPR006657">
    <property type="entry name" value="MoPterin_dinucl-bd_dom"/>
</dbReference>
<sequence>MCNPVYGMPGSRKIAESILADPHKLPLIVSIDCFINESNAFADYIVPDSHMYETWGWVAPWNGVPTKTSAARWPVVEPRTSKTENGEHICMETFILGLAKEMNLPGFGPNAIKDQAGMRYPLETPEDWYFRGGANIAFTGKKPTEEATDDDLSITGVERLVPKLKSVLKADEWKRVANLYAHGGRFENHSDAYDPDNRAWMRHRFDLPQLIWNENVGSTRNTLSGKFEVGCAAWREPSFGNGKPMRSIYPVTQWPFLLMSFKSTIHSSYSLDSSLSSLQEENPVLLNPRDAQRLKIKQGDRVKISTPAGSINSAVLIDPGVKSGVLAIEHGFGHRDLGARTIIINGTKIPGNPHARHGVNLNEIGLTDPTRKGTTLWVNSVSGACVRNGIPAKIEVQKV</sequence>
<dbReference type="GO" id="GO:0043546">
    <property type="term" value="F:molybdopterin cofactor binding"/>
    <property type="evidence" value="ECO:0007669"/>
    <property type="project" value="InterPro"/>
</dbReference>
<dbReference type="RefSeq" id="WP_116270846.1">
    <property type="nucleotide sequence ID" value="NZ_BGZJ01000002.1"/>
</dbReference>
<keyword evidence="1" id="KW-0004">4Fe-4S</keyword>
<evidence type="ECO:0000313" key="7">
    <source>
        <dbReference type="Proteomes" id="UP000266091"/>
    </source>
</evidence>
<feature type="domain" description="Molybdopterin dinucleotide-binding" evidence="5">
    <location>
        <begin position="264"/>
        <end position="364"/>
    </location>
</feature>
<dbReference type="EMBL" id="BGZJ01000002">
    <property type="protein sequence ID" value="GBO94609.1"/>
    <property type="molecule type" value="Genomic_DNA"/>
</dbReference>
<proteinExistence type="predicted"/>
<dbReference type="InterPro" id="IPR009010">
    <property type="entry name" value="Asp_de-COase-like_dom_sf"/>
</dbReference>
<dbReference type="OrthoDB" id="9815647at2"/>
<dbReference type="AlphaFoldDB" id="A0A388SGL7"/>
<organism evidence="6 7">
    <name type="scientific">Mesosutterella multiformis</name>
    <dbReference type="NCBI Taxonomy" id="2259133"/>
    <lineage>
        <taxon>Bacteria</taxon>
        <taxon>Pseudomonadati</taxon>
        <taxon>Pseudomonadota</taxon>
        <taxon>Betaproteobacteria</taxon>
        <taxon>Burkholderiales</taxon>
        <taxon>Sutterellaceae</taxon>
        <taxon>Mesosutterella</taxon>
    </lineage>
</organism>
<evidence type="ECO:0000313" key="6">
    <source>
        <dbReference type="EMBL" id="GBO94609.1"/>
    </source>
</evidence>
<keyword evidence="1" id="KW-0479">Metal-binding</keyword>
<dbReference type="PANTHER" id="PTHR43742">
    <property type="entry name" value="TRIMETHYLAMINE-N-OXIDE REDUCTASE"/>
    <property type="match status" value="1"/>
</dbReference>
<evidence type="ECO:0000256" key="1">
    <source>
        <dbReference type="ARBA" id="ARBA00022485"/>
    </source>
</evidence>
<evidence type="ECO:0000259" key="5">
    <source>
        <dbReference type="Pfam" id="PF01568"/>
    </source>
</evidence>
<evidence type="ECO:0000256" key="4">
    <source>
        <dbReference type="ARBA" id="ARBA00023002"/>
    </source>
</evidence>
<reference evidence="6 7" key="1">
    <citation type="journal article" date="2018" name="Int. J. Syst. Evol. Microbiol.">
        <title>Mesosutterella multiformis gen. nov., sp. nov., a member of the family Sutterellaceae and Sutterella megalosphaeroides sp. nov., isolated from human faeces.</title>
        <authorList>
            <person name="Sakamoto M."/>
            <person name="Ikeyama N."/>
            <person name="Kunihiro T."/>
            <person name="Iino T."/>
            <person name="Yuki M."/>
            <person name="Ohkuma M."/>
        </authorList>
    </citation>
    <scope>NUCLEOTIDE SEQUENCE [LARGE SCALE GENOMIC DNA]</scope>
    <source>
        <strain evidence="6 7">4NBBH2</strain>
    </source>
</reference>
<comment type="caution">
    <text evidence="6">The sequence shown here is derived from an EMBL/GenBank/DDBJ whole genome shotgun (WGS) entry which is preliminary data.</text>
</comment>
<dbReference type="Pfam" id="PF01568">
    <property type="entry name" value="Molydop_binding"/>
    <property type="match status" value="1"/>
</dbReference>
<dbReference type="CDD" id="cd02780">
    <property type="entry name" value="MopB_CT_Tetrathionate_Arsenate-R"/>
    <property type="match status" value="1"/>
</dbReference>
<keyword evidence="2" id="KW-0500">Molybdenum</keyword>
<keyword evidence="1" id="KW-0411">Iron-sulfur</keyword>
<dbReference type="Proteomes" id="UP000266091">
    <property type="component" value="Unassembled WGS sequence"/>
</dbReference>
<keyword evidence="3" id="KW-0732">Signal</keyword>
<dbReference type="Gene3D" id="3.40.50.740">
    <property type="match status" value="1"/>
</dbReference>
<dbReference type="InterPro" id="IPR050612">
    <property type="entry name" value="Prok_Mopterin_Oxidored"/>
</dbReference>
<protein>
    <recommendedName>
        <fullName evidence="5">Molybdopterin dinucleotide-binding domain-containing protein</fullName>
    </recommendedName>
</protein>
<keyword evidence="1" id="KW-0408">Iron</keyword>
<dbReference type="PANTHER" id="PTHR43742:SF9">
    <property type="entry name" value="TETRATHIONATE REDUCTASE SUBUNIT A"/>
    <property type="match status" value="1"/>
</dbReference>
<evidence type="ECO:0000256" key="2">
    <source>
        <dbReference type="ARBA" id="ARBA00022505"/>
    </source>
</evidence>
<keyword evidence="4" id="KW-0560">Oxidoreductase</keyword>
<dbReference type="SUPFAM" id="SSF50692">
    <property type="entry name" value="ADC-like"/>
    <property type="match status" value="1"/>
</dbReference>
<evidence type="ECO:0000256" key="3">
    <source>
        <dbReference type="ARBA" id="ARBA00022729"/>
    </source>
</evidence>
<dbReference type="GO" id="GO:0051539">
    <property type="term" value="F:4 iron, 4 sulfur cluster binding"/>
    <property type="evidence" value="ECO:0007669"/>
    <property type="project" value="UniProtKB-KW"/>
</dbReference>
<dbReference type="SUPFAM" id="SSF53706">
    <property type="entry name" value="Formate dehydrogenase/DMSO reductase, domains 1-3"/>
    <property type="match status" value="1"/>
</dbReference>
<dbReference type="InterPro" id="IPR037946">
    <property type="entry name" value="MopB_CT_Tetrathionate"/>
</dbReference>